<organism evidence="2 3">
    <name type="scientific">Claviceps arundinis</name>
    <dbReference type="NCBI Taxonomy" id="1623583"/>
    <lineage>
        <taxon>Eukaryota</taxon>
        <taxon>Fungi</taxon>
        <taxon>Dikarya</taxon>
        <taxon>Ascomycota</taxon>
        <taxon>Pezizomycotina</taxon>
        <taxon>Sordariomycetes</taxon>
        <taxon>Hypocreomycetidae</taxon>
        <taxon>Hypocreales</taxon>
        <taxon>Clavicipitaceae</taxon>
        <taxon>Claviceps</taxon>
    </lineage>
</organism>
<dbReference type="Proteomes" id="UP000742024">
    <property type="component" value="Unassembled WGS sequence"/>
</dbReference>
<proteinExistence type="predicted"/>
<sequence length="117" mass="12719">MDDGTSVNISRVAQPRRANVPRARSLTLSLQQTARLDSLPVVEYVSGTAFPHPRRRMQRTPAGSDSSLGLTWGSGESLTPYDSLPLSQTPERRQIDLRSAAARSPNFSAAKISLASR</sequence>
<feature type="region of interest" description="Disordered" evidence="1">
    <location>
        <begin position="48"/>
        <end position="92"/>
    </location>
</feature>
<name>A0ABQ7P1N7_9HYPO</name>
<evidence type="ECO:0000313" key="3">
    <source>
        <dbReference type="Proteomes" id="UP000742024"/>
    </source>
</evidence>
<gene>
    <name evidence="2" type="ORF">E4U57_006624</name>
</gene>
<protein>
    <submittedName>
        <fullName evidence="2">Uncharacterized protein</fullName>
    </submittedName>
</protein>
<accession>A0ABQ7P1N7</accession>
<evidence type="ECO:0000313" key="2">
    <source>
        <dbReference type="EMBL" id="KAG5951785.1"/>
    </source>
</evidence>
<reference evidence="2 3" key="1">
    <citation type="journal article" date="2020" name="bioRxiv">
        <title>Whole genome comparisons of ergot fungi reveals the divergence and evolution of species within the genus Claviceps are the result of varying mechanisms driving genome evolution and host range expansion.</title>
        <authorList>
            <person name="Wyka S.A."/>
            <person name="Mondo S.J."/>
            <person name="Liu M."/>
            <person name="Dettman J."/>
            <person name="Nalam V."/>
            <person name="Broders K.D."/>
        </authorList>
    </citation>
    <scope>NUCLEOTIDE SEQUENCE [LARGE SCALE GENOMIC DNA]</scope>
    <source>
        <strain evidence="2 3">LM583</strain>
    </source>
</reference>
<keyword evidence="3" id="KW-1185">Reference proteome</keyword>
<evidence type="ECO:0000256" key="1">
    <source>
        <dbReference type="SAM" id="MobiDB-lite"/>
    </source>
</evidence>
<feature type="compositionally biased region" description="Polar residues" evidence="1">
    <location>
        <begin position="61"/>
        <end position="77"/>
    </location>
</feature>
<dbReference type="EMBL" id="SRPR01000599">
    <property type="protein sequence ID" value="KAG5951785.1"/>
    <property type="molecule type" value="Genomic_DNA"/>
</dbReference>
<feature type="compositionally biased region" description="Polar residues" evidence="1">
    <location>
        <begin position="1"/>
        <end position="11"/>
    </location>
</feature>
<feature type="region of interest" description="Disordered" evidence="1">
    <location>
        <begin position="1"/>
        <end position="24"/>
    </location>
</feature>
<comment type="caution">
    <text evidence="2">The sequence shown here is derived from an EMBL/GenBank/DDBJ whole genome shotgun (WGS) entry which is preliminary data.</text>
</comment>